<name>A0A1Q9HC91_9VIBR</name>
<dbReference type="Gene3D" id="2.60.450.10">
    <property type="entry name" value="Lipopolysaccharide (LPS) transport protein A like domain"/>
    <property type="match status" value="1"/>
</dbReference>
<evidence type="ECO:0000259" key="6">
    <source>
        <dbReference type="Pfam" id="PF04453"/>
    </source>
</evidence>
<keyword evidence="3 4" id="KW-0998">Cell outer membrane</keyword>
<dbReference type="HAMAP" id="MF_01411">
    <property type="entry name" value="LPS_assembly_LptD"/>
    <property type="match status" value="1"/>
</dbReference>
<keyword evidence="1 4" id="KW-0732">Signal</keyword>
<dbReference type="AlphaFoldDB" id="A0A1Q9HC91"/>
<dbReference type="OrthoDB" id="9760225at2"/>
<comment type="caution">
    <text evidence="7">The sequence shown here is derived from an EMBL/GenBank/DDBJ whole genome shotgun (WGS) entry which is preliminary data.</text>
</comment>
<gene>
    <name evidence="4" type="primary">lptD</name>
    <name evidence="7" type="ORF">BIY22_10515</name>
</gene>
<proteinExistence type="inferred from homology"/>
<feature type="domain" description="Organic solvent tolerance-like N-terminal" evidence="5">
    <location>
        <begin position="59"/>
        <end position="190"/>
    </location>
</feature>
<dbReference type="EMBL" id="MJMJ01000034">
    <property type="protein sequence ID" value="OLQ87000.1"/>
    <property type="molecule type" value="Genomic_DNA"/>
</dbReference>
<comment type="function">
    <text evidence="4">Together with LptE, is involved in the assembly of lipopolysaccharide (LPS) at the surface of the outer membrane.</text>
</comment>
<evidence type="ECO:0000313" key="7">
    <source>
        <dbReference type="EMBL" id="OLQ87000.1"/>
    </source>
</evidence>
<evidence type="ECO:0000256" key="4">
    <source>
        <dbReference type="HAMAP-Rule" id="MF_01411"/>
    </source>
</evidence>
<dbReference type="PANTHER" id="PTHR30189">
    <property type="entry name" value="LPS-ASSEMBLY PROTEIN"/>
    <property type="match status" value="1"/>
</dbReference>
<keyword evidence="2 4" id="KW-0472">Membrane</keyword>
<dbReference type="InterPro" id="IPR050218">
    <property type="entry name" value="LptD"/>
</dbReference>
<dbReference type="STRING" id="1381081.BIY22_10515"/>
<dbReference type="GO" id="GO:0009279">
    <property type="term" value="C:cell outer membrane"/>
    <property type="evidence" value="ECO:0007669"/>
    <property type="project" value="UniProtKB-SubCell"/>
</dbReference>
<protein>
    <recommendedName>
        <fullName evidence="4">LPS-assembly protein LptD</fullName>
    </recommendedName>
</protein>
<evidence type="ECO:0000256" key="3">
    <source>
        <dbReference type="ARBA" id="ARBA00023237"/>
    </source>
</evidence>
<comment type="subunit">
    <text evidence="4">Component of the lipopolysaccharide transport and assembly complex. Interacts with LptE and LptA.</text>
</comment>
<comment type="similarity">
    <text evidence="4">Belongs to the LptD family.</text>
</comment>
<sequence precursor="true">MSRFPRTLLAASISAAFFAPQIQANETVVDASVQELPAIDQCLIDQPEAENPNQQPITVEADSLEGVNGDKATYSGNVVVVQGKKRMKADSVTLHQQDNVVVAEGNVVFSDGAVKTVSDKAVNNLNTEYVELNNTKYQFLCEPGRGEAVYVSKTGKAMYEIEDGSITSCPEGDNSWQMKASSIEIDQNEEEATFFNPRFEIQRVPVFYLPYLTVPIGDTRKTGFLYPTASYGSSDGIEFEVPIYWNLAPNYDLATTLKYMEARGTQLNSTFRYLTSFGQGEVESEYLPDDKKHPEKGDRWAMQYTHDGIYQQNWKFHIDYSKVSDIDYFTDVDSNIGKREDGQLIQEGEFQYRTRNWDATLLARDFQVLTEAGNLPYRILPQLSFNYYSPEIAPYIDFDVISQVSRFDTDDKTKPSATRVHVEPGITIPIHSTWGSWTTEARILGTHYQQDLDGVDTSFRDTDGDGKNDNSTYGLKENVTRVIPEFRSHAGLVLERDAHVLGNYTQTLEPQIQYLYVPKEDQSDIFLYDTTLLQTDYYGLFRSRKFSGVDYIAPANQFSYGASTRFFDDEYKERLNISFGQIFYLDRSTKNAVSTPSEDESTRYSAWSIEMDFNYDDYLFYHGGVQYDIDSSEMQVANSTLEYRIADGYLQGNYRYVTESYIQQTVDLNSIAGDGGINSITRKGISQAGLLAGYTFSPNWNASAQYFYDLTTSQAIEWLARLNYIDDCWYIGFTYTNQLRGWKPDFSSYPNAEAEYENNFSINFGIVGFGTNMGTDSDDGGNSLGYGRPFFLNN</sequence>
<dbReference type="GO" id="GO:1990351">
    <property type="term" value="C:transporter complex"/>
    <property type="evidence" value="ECO:0007669"/>
    <property type="project" value="TreeGrafter"/>
</dbReference>
<comment type="caution">
    <text evidence="4">Lacks conserved residue(s) required for the propagation of feature annotation.</text>
</comment>
<dbReference type="InterPro" id="IPR020889">
    <property type="entry name" value="LipoPS_assembly_LptD"/>
</dbReference>
<feature type="domain" description="LptD C-terminal" evidence="6">
    <location>
        <begin position="298"/>
        <end position="700"/>
    </location>
</feature>
<organism evidence="7 8">
    <name type="scientific">Vibrio panuliri</name>
    <dbReference type="NCBI Taxonomy" id="1381081"/>
    <lineage>
        <taxon>Bacteria</taxon>
        <taxon>Pseudomonadati</taxon>
        <taxon>Pseudomonadota</taxon>
        <taxon>Gammaproteobacteria</taxon>
        <taxon>Vibrionales</taxon>
        <taxon>Vibrionaceae</taxon>
        <taxon>Vibrio</taxon>
    </lineage>
</organism>
<dbReference type="GO" id="GO:0043165">
    <property type="term" value="P:Gram-negative-bacterium-type cell outer membrane assembly"/>
    <property type="evidence" value="ECO:0007669"/>
    <property type="project" value="UniProtKB-UniRule"/>
</dbReference>
<feature type="chain" id="PRO_5013408810" description="LPS-assembly protein LptD" evidence="4">
    <location>
        <begin position="25"/>
        <end position="794"/>
    </location>
</feature>
<dbReference type="Proteomes" id="UP000186313">
    <property type="component" value="Unassembled WGS sequence"/>
</dbReference>
<dbReference type="RefSeq" id="WP_075709813.1">
    <property type="nucleotide sequence ID" value="NZ_MJMJ01000034.1"/>
</dbReference>
<dbReference type="Pfam" id="PF04453">
    <property type="entry name" value="LptD"/>
    <property type="match status" value="1"/>
</dbReference>
<dbReference type="InterPro" id="IPR005653">
    <property type="entry name" value="OstA-like_N"/>
</dbReference>
<dbReference type="Pfam" id="PF03968">
    <property type="entry name" value="LptD_N"/>
    <property type="match status" value="1"/>
</dbReference>
<comment type="subcellular location">
    <subcellularLocation>
        <location evidence="4">Cell outer membrane</location>
    </subcellularLocation>
</comment>
<reference evidence="7 8" key="1">
    <citation type="submission" date="2016-09" db="EMBL/GenBank/DDBJ databases">
        <title>Genomic Taxonomy of the Vibrionaceae.</title>
        <authorList>
            <person name="Gonzalez-Castillo A."/>
            <person name="Gomez-Gil B."/>
            <person name="Enciso-Ibarra K."/>
        </authorList>
    </citation>
    <scope>NUCLEOTIDE SEQUENCE [LARGE SCALE GENOMIC DNA]</scope>
    <source>
        <strain evidence="7 8">CAIM 703</strain>
    </source>
</reference>
<dbReference type="GO" id="GO:0015920">
    <property type="term" value="P:lipopolysaccharide transport"/>
    <property type="evidence" value="ECO:0007669"/>
    <property type="project" value="InterPro"/>
</dbReference>
<dbReference type="NCBIfam" id="NF002997">
    <property type="entry name" value="PRK03761.1"/>
    <property type="match status" value="1"/>
</dbReference>
<accession>A0A1Q9HC91</accession>
<evidence type="ECO:0000259" key="5">
    <source>
        <dbReference type="Pfam" id="PF03968"/>
    </source>
</evidence>
<evidence type="ECO:0000256" key="2">
    <source>
        <dbReference type="ARBA" id="ARBA00023136"/>
    </source>
</evidence>
<feature type="signal peptide" evidence="4">
    <location>
        <begin position="1"/>
        <end position="24"/>
    </location>
</feature>
<evidence type="ECO:0000256" key="1">
    <source>
        <dbReference type="ARBA" id="ARBA00022729"/>
    </source>
</evidence>
<evidence type="ECO:0000313" key="8">
    <source>
        <dbReference type="Proteomes" id="UP000186313"/>
    </source>
</evidence>
<dbReference type="PANTHER" id="PTHR30189:SF1">
    <property type="entry name" value="LPS-ASSEMBLY PROTEIN LPTD"/>
    <property type="match status" value="1"/>
</dbReference>
<dbReference type="InterPro" id="IPR007543">
    <property type="entry name" value="LptD_C"/>
</dbReference>